<keyword evidence="1" id="KW-1133">Transmembrane helix</keyword>
<dbReference type="AlphaFoldDB" id="A0A9P5TJ58"/>
<evidence type="ECO:0000313" key="3">
    <source>
        <dbReference type="Proteomes" id="UP000724874"/>
    </source>
</evidence>
<organism evidence="2 3">
    <name type="scientific">Gymnopilus junonius</name>
    <name type="common">Spectacular rustgill mushroom</name>
    <name type="synonym">Gymnopilus spectabilis subsp. junonius</name>
    <dbReference type="NCBI Taxonomy" id="109634"/>
    <lineage>
        <taxon>Eukaryota</taxon>
        <taxon>Fungi</taxon>
        <taxon>Dikarya</taxon>
        <taxon>Basidiomycota</taxon>
        <taxon>Agaricomycotina</taxon>
        <taxon>Agaricomycetes</taxon>
        <taxon>Agaricomycetidae</taxon>
        <taxon>Agaricales</taxon>
        <taxon>Agaricineae</taxon>
        <taxon>Hymenogastraceae</taxon>
        <taxon>Gymnopilus</taxon>
    </lineage>
</organism>
<feature type="transmembrane region" description="Helical" evidence="1">
    <location>
        <begin position="17"/>
        <end position="35"/>
    </location>
</feature>
<accession>A0A9P5TJ58</accession>
<dbReference type="Proteomes" id="UP000724874">
    <property type="component" value="Unassembled WGS sequence"/>
</dbReference>
<keyword evidence="1" id="KW-0472">Membrane</keyword>
<reference evidence="2" key="1">
    <citation type="submission" date="2020-11" db="EMBL/GenBank/DDBJ databases">
        <authorList>
            <consortium name="DOE Joint Genome Institute"/>
            <person name="Ahrendt S."/>
            <person name="Riley R."/>
            <person name="Andreopoulos W."/>
            <person name="LaButti K."/>
            <person name="Pangilinan J."/>
            <person name="Ruiz-duenas F.J."/>
            <person name="Barrasa J.M."/>
            <person name="Sanchez-Garcia M."/>
            <person name="Camarero S."/>
            <person name="Miyauchi S."/>
            <person name="Serrano A."/>
            <person name="Linde D."/>
            <person name="Babiker R."/>
            <person name="Drula E."/>
            <person name="Ayuso-Fernandez I."/>
            <person name="Pacheco R."/>
            <person name="Padilla G."/>
            <person name="Ferreira P."/>
            <person name="Barriuso J."/>
            <person name="Kellner H."/>
            <person name="Castanera R."/>
            <person name="Alfaro M."/>
            <person name="Ramirez L."/>
            <person name="Pisabarro A.G."/>
            <person name="Kuo A."/>
            <person name="Tritt A."/>
            <person name="Lipzen A."/>
            <person name="He G."/>
            <person name="Yan M."/>
            <person name="Ng V."/>
            <person name="Cullen D."/>
            <person name="Martin F."/>
            <person name="Rosso M.-N."/>
            <person name="Henrissat B."/>
            <person name="Hibbett D."/>
            <person name="Martinez A.T."/>
            <person name="Grigoriev I.V."/>
        </authorList>
    </citation>
    <scope>NUCLEOTIDE SEQUENCE</scope>
    <source>
        <strain evidence="2">AH 44721</strain>
    </source>
</reference>
<evidence type="ECO:0000256" key="1">
    <source>
        <dbReference type="SAM" id="Phobius"/>
    </source>
</evidence>
<comment type="caution">
    <text evidence="2">The sequence shown here is derived from an EMBL/GenBank/DDBJ whole genome shotgun (WGS) entry which is preliminary data.</text>
</comment>
<protein>
    <submittedName>
        <fullName evidence="2">Uncharacterized protein</fullName>
    </submittedName>
</protein>
<gene>
    <name evidence="2" type="ORF">CPB84DRAFT_1750893</name>
</gene>
<keyword evidence="3" id="KW-1185">Reference proteome</keyword>
<dbReference type="EMBL" id="JADNYJ010000122">
    <property type="protein sequence ID" value="KAF8882524.1"/>
    <property type="molecule type" value="Genomic_DNA"/>
</dbReference>
<name>A0A9P5TJ58_GYMJU</name>
<proteinExistence type="predicted"/>
<evidence type="ECO:0000313" key="2">
    <source>
        <dbReference type="EMBL" id="KAF8882524.1"/>
    </source>
</evidence>
<keyword evidence="1" id="KW-0812">Transmembrane</keyword>
<sequence>MECPDFEVAAIKNRLPYYWWYQTSLCALFGAFWLFSEAMFDGCDIYGLPRLLLDRLNLTLTVGSEEAARCQAHFLHFPPSFSCHQLGSSPVLLNEIELAVVLGIEVTDMTSSFNELFKSGCENNKRRQQQPRAGHNPRSLMIFSIPLNQPGIVG</sequence>